<proteinExistence type="predicted"/>
<keyword evidence="3" id="KW-0238">DNA-binding</keyword>
<feature type="region of interest" description="Disordered" evidence="6">
    <location>
        <begin position="263"/>
        <end position="372"/>
    </location>
</feature>
<dbReference type="InterPro" id="IPR052207">
    <property type="entry name" value="Max-like/E-box_TFs"/>
</dbReference>
<accession>A0A6A5YJY2</accession>
<dbReference type="GO" id="GO:0000981">
    <property type="term" value="F:DNA-binding transcription factor activity, RNA polymerase II-specific"/>
    <property type="evidence" value="ECO:0007669"/>
    <property type="project" value="TreeGrafter"/>
</dbReference>
<dbReference type="SMART" id="SM00353">
    <property type="entry name" value="HLH"/>
    <property type="match status" value="1"/>
</dbReference>
<dbReference type="PANTHER" id="PTHR15741:SF27">
    <property type="entry name" value="TRANSCRIPTION FACTOR AP-4"/>
    <property type="match status" value="1"/>
</dbReference>
<dbReference type="PANTHER" id="PTHR15741">
    <property type="entry name" value="BASIC HELIX-LOOP-HELIX ZIP TRANSCRIPTION FACTOR"/>
    <property type="match status" value="1"/>
</dbReference>
<dbReference type="EMBL" id="ML977355">
    <property type="protein sequence ID" value="KAF2107270.1"/>
    <property type="molecule type" value="Genomic_DNA"/>
</dbReference>
<dbReference type="CDD" id="cd11404">
    <property type="entry name" value="bHLHzip_Mlx_like"/>
    <property type="match status" value="1"/>
</dbReference>
<dbReference type="OrthoDB" id="5778525at2759"/>
<evidence type="ECO:0000259" key="7">
    <source>
        <dbReference type="PROSITE" id="PS50888"/>
    </source>
</evidence>
<organism evidence="8 9">
    <name type="scientific">Lophiotrema nucula</name>
    <dbReference type="NCBI Taxonomy" id="690887"/>
    <lineage>
        <taxon>Eukaryota</taxon>
        <taxon>Fungi</taxon>
        <taxon>Dikarya</taxon>
        <taxon>Ascomycota</taxon>
        <taxon>Pezizomycotina</taxon>
        <taxon>Dothideomycetes</taxon>
        <taxon>Pleosporomycetidae</taxon>
        <taxon>Pleosporales</taxon>
        <taxon>Lophiotremataceae</taxon>
        <taxon>Lophiotrema</taxon>
    </lineage>
</organism>
<dbReference type="InterPro" id="IPR011598">
    <property type="entry name" value="bHLH_dom"/>
</dbReference>
<dbReference type="Proteomes" id="UP000799770">
    <property type="component" value="Unassembled WGS sequence"/>
</dbReference>
<keyword evidence="4" id="KW-0804">Transcription</keyword>
<evidence type="ECO:0000256" key="4">
    <source>
        <dbReference type="ARBA" id="ARBA00023163"/>
    </source>
</evidence>
<dbReference type="Pfam" id="PF00010">
    <property type="entry name" value="HLH"/>
    <property type="match status" value="1"/>
</dbReference>
<protein>
    <recommendedName>
        <fullName evidence="7">BHLH domain-containing protein</fullName>
    </recommendedName>
</protein>
<evidence type="ECO:0000256" key="5">
    <source>
        <dbReference type="ARBA" id="ARBA00023242"/>
    </source>
</evidence>
<evidence type="ECO:0000256" key="6">
    <source>
        <dbReference type="SAM" id="MobiDB-lite"/>
    </source>
</evidence>
<sequence>MDRDPNPFGCMMYTFSGFGEDGSPTQYTHGGPSLLSETENQSLADFFSNTDPFLSEAPAFPVPDFKDGLDDFNWPFVPPATIHRVSTTIPDQAQLHNHFSAEHAFPPDPLSASHLTNTQDDLQAASTLFNNAHGSHMGFGRSYSMPGIPTSSNGMLNGHAHSHVPATQNIPMVPTPGGFMNEQLAAMLPNHSENGSVDATLAATFTQVHQGHVRVPELEKPRPQLKRAFTYGTDENFGRSRYAPPSPLPTEEDVVERMLSVIPPPIKQENPKRKGSTAHGDFPPAPVGYQSDGEGHSEDEASDEDGNRPVKKRRRSGKAQNSPRKSVSGARGKDVRKTSLDAGKKKRGSTAGQKRENLTEAQKRSNHILSEQKRRNLIRRGFDDLHELVPEIRNGGLSKSGILMEAVNFLEKIIEDNRQFMRLADLTDD</sequence>
<keyword evidence="9" id="KW-1185">Reference proteome</keyword>
<name>A0A6A5YJY2_9PLEO</name>
<dbReference type="InterPro" id="IPR036638">
    <property type="entry name" value="HLH_DNA-bd_sf"/>
</dbReference>
<gene>
    <name evidence="8" type="ORF">BDV96DRAFT_606608</name>
</gene>
<evidence type="ECO:0000256" key="1">
    <source>
        <dbReference type="ARBA" id="ARBA00004123"/>
    </source>
</evidence>
<dbReference type="GO" id="GO:0005634">
    <property type="term" value="C:nucleus"/>
    <property type="evidence" value="ECO:0007669"/>
    <property type="project" value="UniProtKB-SubCell"/>
</dbReference>
<feature type="compositionally biased region" description="Basic and acidic residues" evidence="6">
    <location>
        <begin position="353"/>
        <end position="363"/>
    </location>
</feature>
<keyword evidence="2" id="KW-0805">Transcription regulation</keyword>
<keyword evidence="5" id="KW-0539">Nucleus</keyword>
<dbReference type="Gene3D" id="4.10.280.10">
    <property type="entry name" value="Helix-loop-helix DNA-binding domain"/>
    <property type="match status" value="1"/>
</dbReference>
<reference evidence="8" key="1">
    <citation type="journal article" date="2020" name="Stud. Mycol.">
        <title>101 Dothideomycetes genomes: a test case for predicting lifestyles and emergence of pathogens.</title>
        <authorList>
            <person name="Haridas S."/>
            <person name="Albert R."/>
            <person name="Binder M."/>
            <person name="Bloem J."/>
            <person name="Labutti K."/>
            <person name="Salamov A."/>
            <person name="Andreopoulos B."/>
            <person name="Baker S."/>
            <person name="Barry K."/>
            <person name="Bills G."/>
            <person name="Bluhm B."/>
            <person name="Cannon C."/>
            <person name="Castanera R."/>
            <person name="Culley D."/>
            <person name="Daum C."/>
            <person name="Ezra D."/>
            <person name="Gonzalez J."/>
            <person name="Henrissat B."/>
            <person name="Kuo A."/>
            <person name="Liang C."/>
            <person name="Lipzen A."/>
            <person name="Lutzoni F."/>
            <person name="Magnuson J."/>
            <person name="Mondo S."/>
            <person name="Nolan M."/>
            <person name="Ohm R."/>
            <person name="Pangilinan J."/>
            <person name="Park H.-J."/>
            <person name="Ramirez L."/>
            <person name="Alfaro M."/>
            <person name="Sun H."/>
            <person name="Tritt A."/>
            <person name="Yoshinaga Y."/>
            <person name="Zwiers L.-H."/>
            <person name="Turgeon B."/>
            <person name="Goodwin S."/>
            <person name="Spatafora J."/>
            <person name="Crous P."/>
            <person name="Grigoriev I."/>
        </authorList>
    </citation>
    <scope>NUCLEOTIDE SEQUENCE</scope>
    <source>
        <strain evidence="8">CBS 627.86</strain>
    </source>
</reference>
<feature type="domain" description="BHLH" evidence="7">
    <location>
        <begin position="362"/>
        <end position="413"/>
    </location>
</feature>
<evidence type="ECO:0000256" key="3">
    <source>
        <dbReference type="ARBA" id="ARBA00023125"/>
    </source>
</evidence>
<dbReference type="GO" id="GO:0000978">
    <property type="term" value="F:RNA polymerase II cis-regulatory region sequence-specific DNA binding"/>
    <property type="evidence" value="ECO:0007669"/>
    <property type="project" value="TreeGrafter"/>
</dbReference>
<dbReference type="AlphaFoldDB" id="A0A6A5YJY2"/>
<comment type="subcellular location">
    <subcellularLocation>
        <location evidence="1">Nucleus</location>
    </subcellularLocation>
</comment>
<evidence type="ECO:0000256" key="2">
    <source>
        <dbReference type="ARBA" id="ARBA00023015"/>
    </source>
</evidence>
<dbReference type="SUPFAM" id="SSF47459">
    <property type="entry name" value="HLH, helix-loop-helix DNA-binding domain"/>
    <property type="match status" value="1"/>
</dbReference>
<evidence type="ECO:0000313" key="8">
    <source>
        <dbReference type="EMBL" id="KAF2107270.1"/>
    </source>
</evidence>
<dbReference type="PROSITE" id="PS50888">
    <property type="entry name" value="BHLH"/>
    <property type="match status" value="1"/>
</dbReference>
<evidence type="ECO:0000313" key="9">
    <source>
        <dbReference type="Proteomes" id="UP000799770"/>
    </source>
</evidence>
<feature type="compositionally biased region" description="Basic and acidic residues" evidence="6">
    <location>
        <begin position="331"/>
        <end position="343"/>
    </location>
</feature>
<dbReference type="GO" id="GO:0046983">
    <property type="term" value="F:protein dimerization activity"/>
    <property type="evidence" value="ECO:0007669"/>
    <property type="project" value="InterPro"/>
</dbReference>